<dbReference type="Proteomes" id="UP000320876">
    <property type="component" value="Unassembled WGS sequence"/>
</dbReference>
<dbReference type="InterPro" id="IPR034660">
    <property type="entry name" value="DinB/YfiT-like"/>
</dbReference>
<evidence type="ECO:0000256" key="1">
    <source>
        <dbReference type="SAM" id="MobiDB-lite"/>
    </source>
</evidence>
<dbReference type="InterPro" id="IPR017520">
    <property type="entry name" value="CHP03086"/>
</dbReference>
<dbReference type="RefSeq" id="WP_142000190.1">
    <property type="nucleotide sequence ID" value="NZ_VFML01000001.1"/>
</dbReference>
<protein>
    <submittedName>
        <fullName evidence="3">Uncharacterized protein (TIGR03086 family)</fullName>
    </submittedName>
</protein>
<reference evidence="3 4" key="1">
    <citation type="submission" date="2019-06" db="EMBL/GenBank/DDBJ databases">
        <title>Sequencing the genomes of 1000 actinobacteria strains.</title>
        <authorList>
            <person name="Klenk H.-P."/>
        </authorList>
    </citation>
    <scope>NUCLEOTIDE SEQUENCE [LARGE SCALE GENOMIC DNA]</scope>
    <source>
        <strain evidence="3 4">DSM 45679</strain>
    </source>
</reference>
<proteinExistence type="predicted"/>
<dbReference type="OrthoDB" id="5185819at2"/>
<name>A0A542DNH1_AMYCI</name>
<dbReference type="NCBIfam" id="TIGR03083">
    <property type="entry name" value="maleylpyruvate isomerase family mycothiol-dependent enzyme"/>
    <property type="match status" value="1"/>
</dbReference>
<evidence type="ECO:0000259" key="2">
    <source>
        <dbReference type="Pfam" id="PF11716"/>
    </source>
</evidence>
<comment type="caution">
    <text evidence="3">The sequence shown here is derived from an EMBL/GenBank/DDBJ whole genome shotgun (WGS) entry which is preliminary data.</text>
</comment>
<dbReference type="InterPro" id="IPR017517">
    <property type="entry name" value="Maleyloyr_isom"/>
</dbReference>
<gene>
    <name evidence="3" type="ORF">FB471_4323</name>
</gene>
<dbReference type="Gene3D" id="1.20.120.450">
    <property type="entry name" value="dinb family like domain"/>
    <property type="match status" value="1"/>
</dbReference>
<sequence length="206" mass="21099">MSELASAMNGAAGAFRAVVRGVPTERLAAPTPRAHYDLRGLLNHLLYWAPRLSAAARRLPAPPPDGGEEAADLVTGEWRDRLAGAADKLATALGSPRAWEGTTEMSAGGDDGRASRAGGAKAGGTRLPASMVGSMVLCELVVHGWDLAVATGQPFRCPPEVAEAALVAVGGLAEQGRAYGVFGEPVEVGPAASALERTLGLTGRRP</sequence>
<dbReference type="Pfam" id="PF11716">
    <property type="entry name" value="MDMPI_N"/>
    <property type="match status" value="1"/>
</dbReference>
<accession>A0A542DNH1</accession>
<organism evidence="3 4">
    <name type="scientific">Amycolatopsis cihanbeyliensis</name>
    <dbReference type="NCBI Taxonomy" id="1128664"/>
    <lineage>
        <taxon>Bacteria</taxon>
        <taxon>Bacillati</taxon>
        <taxon>Actinomycetota</taxon>
        <taxon>Actinomycetes</taxon>
        <taxon>Pseudonocardiales</taxon>
        <taxon>Pseudonocardiaceae</taxon>
        <taxon>Amycolatopsis</taxon>
    </lineage>
</organism>
<dbReference type="EMBL" id="VFML01000001">
    <property type="protein sequence ID" value="TQJ04525.1"/>
    <property type="molecule type" value="Genomic_DNA"/>
</dbReference>
<keyword evidence="4" id="KW-1185">Reference proteome</keyword>
<dbReference type="InterPro" id="IPR024344">
    <property type="entry name" value="MDMPI_metal-binding"/>
</dbReference>
<dbReference type="SUPFAM" id="SSF109854">
    <property type="entry name" value="DinB/YfiT-like putative metalloenzymes"/>
    <property type="match status" value="1"/>
</dbReference>
<feature type="domain" description="Mycothiol-dependent maleylpyruvate isomerase metal-binding" evidence="2">
    <location>
        <begin position="12"/>
        <end position="148"/>
    </location>
</feature>
<evidence type="ECO:0000313" key="3">
    <source>
        <dbReference type="EMBL" id="TQJ04525.1"/>
    </source>
</evidence>
<feature type="region of interest" description="Disordered" evidence="1">
    <location>
        <begin position="98"/>
        <end position="122"/>
    </location>
</feature>
<evidence type="ECO:0000313" key="4">
    <source>
        <dbReference type="Proteomes" id="UP000320876"/>
    </source>
</evidence>
<dbReference type="AlphaFoldDB" id="A0A542DNH1"/>
<dbReference type="NCBIfam" id="TIGR03086">
    <property type="entry name" value="TIGR03086 family metal-binding protein"/>
    <property type="match status" value="1"/>
</dbReference>
<dbReference type="GO" id="GO:0046872">
    <property type="term" value="F:metal ion binding"/>
    <property type="evidence" value="ECO:0007669"/>
    <property type="project" value="InterPro"/>
</dbReference>